<evidence type="ECO:0000313" key="2">
    <source>
        <dbReference type="EMBL" id="TNN88566.1"/>
    </source>
</evidence>
<gene>
    <name evidence="2" type="primary">Pttg1ip_0</name>
    <name evidence="2" type="ORF">EYF80_001349</name>
</gene>
<comment type="caution">
    <text evidence="2">The sequence shown here is derived from an EMBL/GenBank/DDBJ whole genome shotgun (WGS) entry which is preliminary data.</text>
</comment>
<dbReference type="OrthoDB" id="5829916at2759"/>
<dbReference type="PANTHER" id="PTHR15191">
    <property type="entry name" value="PROTEIN CBG20567"/>
    <property type="match status" value="1"/>
</dbReference>
<dbReference type="GO" id="GO:0005634">
    <property type="term" value="C:nucleus"/>
    <property type="evidence" value="ECO:0007669"/>
    <property type="project" value="TreeGrafter"/>
</dbReference>
<keyword evidence="3" id="KW-1185">Reference proteome</keyword>
<organism evidence="2 3">
    <name type="scientific">Liparis tanakae</name>
    <name type="common">Tanaka's snailfish</name>
    <dbReference type="NCBI Taxonomy" id="230148"/>
    <lineage>
        <taxon>Eukaryota</taxon>
        <taxon>Metazoa</taxon>
        <taxon>Chordata</taxon>
        <taxon>Craniata</taxon>
        <taxon>Vertebrata</taxon>
        <taxon>Euteleostomi</taxon>
        <taxon>Actinopterygii</taxon>
        <taxon>Neopterygii</taxon>
        <taxon>Teleostei</taxon>
        <taxon>Neoteleostei</taxon>
        <taxon>Acanthomorphata</taxon>
        <taxon>Eupercaria</taxon>
        <taxon>Perciformes</taxon>
        <taxon>Cottioidei</taxon>
        <taxon>Cottales</taxon>
        <taxon>Liparidae</taxon>
        <taxon>Liparis</taxon>
    </lineage>
</organism>
<protein>
    <submittedName>
        <fullName evidence="2">Pituitary tumor-transforming gene 1 protein-interacting protein</fullName>
    </submittedName>
</protein>
<feature type="chain" id="PRO_5021214992" evidence="1">
    <location>
        <begin position="24"/>
        <end position="213"/>
    </location>
</feature>
<dbReference type="GO" id="GO:0006606">
    <property type="term" value="P:protein import into nucleus"/>
    <property type="evidence" value="ECO:0007669"/>
    <property type="project" value="TreeGrafter"/>
</dbReference>
<evidence type="ECO:0000256" key="1">
    <source>
        <dbReference type="SAM" id="SignalP"/>
    </source>
</evidence>
<dbReference type="AlphaFoldDB" id="A0A4Z2JEA2"/>
<dbReference type="InterPro" id="IPR052304">
    <property type="entry name" value="PTTG1IP"/>
</dbReference>
<dbReference type="EMBL" id="SRLO01000005">
    <property type="protein sequence ID" value="TNN88566.1"/>
    <property type="molecule type" value="Genomic_DNA"/>
</dbReference>
<evidence type="ECO:0000313" key="3">
    <source>
        <dbReference type="Proteomes" id="UP000314294"/>
    </source>
</evidence>
<keyword evidence="1" id="KW-0732">Signal</keyword>
<name>A0A4Z2JEA2_9TELE</name>
<dbReference type="GO" id="GO:0005737">
    <property type="term" value="C:cytoplasm"/>
    <property type="evidence" value="ECO:0007669"/>
    <property type="project" value="TreeGrafter"/>
</dbReference>
<dbReference type="PANTHER" id="PTHR15191:SF8">
    <property type="entry name" value="PITUITARY TUMOR-TRANSFORMING GENE 1 PROTEIN-INTERACTING PROTEIN-LIKE"/>
    <property type="match status" value="1"/>
</dbReference>
<feature type="signal peptide" evidence="1">
    <location>
        <begin position="1"/>
        <end position="23"/>
    </location>
</feature>
<reference evidence="2 3" key="1">
    <citation type="submission" date="2019-03" db="EMBL/GenBank/DDBJ databases">
        <title>First draft genome of Liparis tanakae, snailfish: a comprehensive survey of snailfish specific genes.</title>
        <authorList>
            <person name="Kim W."/>
            <person name="Song I."/>
            <person name="Jeong J.-H."/>
            <person name="Kim D."/>
            <person name="Kim S."/>
            <person name="Ryu S."/>
            <person name="Song J.Y."/>
            <person name="Lee S.K."/>
        </authorList>
    </citation>
    <scope>NUCLEOTIDE SEQUENCE [LARGE SCALE GENOMIC DNA]</scope>
    <source>
        <tissue evidence="2">Muscle</tissue>
    </source>
</reference>
<proteinExistence type="predicted"/>
<dbReference type="Proteomes" id="UP000314294">
    <property type="component" value="Unassembled WGS sequence"/>
</dbReference>
<accession>A0A4Z2JEA2</accession>
<sequence>MSPLSVLVGAVVLCVSFVRQGECSLQTTPAPPAPCSAYKNCDNCAPDVRCLWCFTTNNCTEYPVSWLLPPASLCPLSQARWGACWPEQDEEELVKRREQFRQRADEWNEERIARHESIRRKPDARPGAPVQQAGARVERLALDRVRRPSPPRAAVTATRLGTQITDSLFEQTIANPIVCVCVCVCWGGGAEDAAMLLWMDLFHTVLQSSFFVF</sequence>